<dbReference type="eggNOG" id="COG0456">
    <property type="taxonomic scope" value="Bacteria"/>
</dbReference>
<dbReference type="Proteomes" id="UP000008815">
    <property type="component" value="Chromosome 2"/>
</dbReference>
<accession>A0A0H3KMB9</accession>
<dbReference type="SUPFAM" id="SSF55729">
    <property type="entry name" value="Acyl-CoA N-acyltransferases (Nat)"/>
    <property type="match status" value="1"/>
</dbReference>
<dbReference type="PANTHER" id="PTHR43877:SF2">
    <property type="entry name" value="AMINOALKYLPHOSPHONATE N-ACETYLTRANSFERASE-RELATED"/>
    <property type="match status" value="1"/>
</dbReference>
<proteinExistence type="predicted"/>
<dbReference type="AlphaFoldDB" id="A0A0H3KMB9"/>
<dbReference type="InterPro" id="IPR050832">
    <property type="entry name" value="Bact_Acetyltransf"/>
</dbReference>
<dbReference type="KEGG" id="bmu:Bmul_3946"/>
<name>A0A0H3KMB9_BURM1</name>
<organism evidence="4 5">
    <name type="scientific">Burkholderia multivorans (strain ATCC 17616 / 249)</name>
    <dbReference type="NCBI Taxonomy" id="395019"/>
    <lineage>
        <taxon>Bacteria</taxon>
        <taxon>Pseudomonadati</taxon>
        <taxon>Pseudomonadota</taxon>
        <taxon>Betaproteobacteria</taxon>
        <taxon>Burkholderiales</taxon>
        <taxon>Burkholderiaceae</taxon>
        <taxon>Burkholderia</taxon>
        <taxon>Burkholderia cepacia complex</taxon>
    </lineage>
</organism>
<feature type="domain" description="N-acetyltransferase" evidence="3">
    <location>
        <begin position="1"/>
        <end position="143"/>
    </location>
</feature>
<keyword evidence="1" id="KW-0808">Transferase</keyword>
<dbReference type="EMBL" id="AP009386">
    <property type="protein sequence ID" value="BAG46406.1"/>
    <property type="molecule type" value="Genomic_DNA"/>
</dbReference>
<keyword evidence="5" id="KW-1185">Reference proteome</keyword>
<evidence type="ECO:0000256" key="1">
    <source>
        <dbReference type="ARBA" id="ARBA00022679"/>
    </source>
</evidence>
<evidence type="ECO:0000259" key="3">
    <source>
        <dbReference type="PROSITE" id="PS51186"/>
    </source>
</evidence>
<evidence type="ECO:0000313" key="5">
    <source>
        <dbReference type="Proteomes" id="UP000008815"/>
    </source>
</evidence>
<evidence type="ECO:0000256" key="2">
    <source>
        <dbReference type="ARBA" id="ARBA00023315"/>
    </source>
</evidence>
<dbReference type="Pfam" id="PF00583">
    <property type="entry name" value="Acetyltransf_1"/>
    <property type="match status" value="1"/>
</dbReference>
<dbReference type="PROSITE" id="PS51186">
    <property type="entry name" value="GNAT"/>
    <property type="match status" value="1"/>
</dbReference>
<gene>
    <name evidence="4" type="ordered locus">BMULJ_04555</name>
</gene>
<reference evidence="4 5" key="1">
    <citation type="submission" date="2007-04" db="EMBL/GenBank/DDBJ databases">
        <title>Complete genome sequence of Burkholderia multivorans ATCC 17616.</title>
        <authorList>
            <person name="Ohtsubo Y."/>
            <person name="Yamashita A."/>
            <person name="Kurokawa K."/>
            <person name="Takami H."/>
            <person name="Yuhara S."/>
            <person name="Nishiyama E."/>
            <person name="Endo R."/>
            <person name="Miyazaki R."/>
            <person name="Ono A."/>
            <person name="Yano K."/>
            <person name="Ito M."/>
            <person name="Sota M."/>
            <person name="Yuji N."/>
            <person name="Hattori M."/>
            <person name="Tsuda M."/>
        </authorList>
    </citation>
    <scope>NUCLEOTIDE SEQUENCE [LARGE SCALE GENOMIC DNA]</scope>
    <source>
        <strain evidence="5">ATCC 17616 / 249</strain>
    </source>
</reference>
<keyword evidence="2" id="KW-0012">Acyltransferase</keyword>
<sequence length="143" mass="16245">MTPFRLNHLDSEQDYEAAFSVMRELRPHLTDAAAFAAQVRRQAAHGYRLLAVWQDGQVAALAGYRVQENLLYGRFLYVDDLVTSAGVRQHGLGAMLIDALRDEARRQRCANFVLDTGLGNALAQRFYFRQGLLAFGMHFRQQL</sequence>
<protein>
    <submittedName>
        <fullName evidence="4">GCN5-related N-acetyltransferase</fullName>
    </submittedName>
</protein>
<evidence type="ECO:0000313" key="4">
    <source>
        <dbReference type="EMBL" id="BAG46406.1"/>
    </source>
</evidence>
<dbReference type="STRING" id="395019.BMULJ_04555"/>
<dbReference type="PANTHER" id="PTHR43877">
    <property type="entry name" value="AMINOALKYLPHOSPHONATE N-ACETYLTRANSFERASE-RELATED-RELATED"/>
    <property type="match status" value="1"/>
</dbReference>
<dbReference type="RefSeq" id="WP_012216773.1">
    <property type="nucleotide sequence ID" value="NC_010086.1"/>
</dbReference>
<dbReference type="Gene3D" id="3.40.630.30">
    <property type="match status" value="1"/>
</dbReference>
<dbReference type="GO" id="GO:0016747">
    <property type="term" value="F:acyltransferase activity, transferring groups other than amino-acyl groups"/>
    <property type="evidence" value="ECO:0007669"/>
    <property type="project" value="InterPro"/>
</dbReference>
<dbReference type="InterPro" id="IPR000182">
    <property type="entry name" value="GNAT_dom"/>
</dbReference>
<dbReference type="CDD" id="cd04301">
    <property type="entry name" value="NAT_SF"/>
    <property type="match status" value="1"/>
</dbReference>
<dbReference type="InterPro" id="IPR016181">
    <property type="entry name" value="Acyl_CoA_acyltransferase"/>
</dbReference>
<dbReference type="HOGENOM" id="CLU_013985_34_2_4"/>
<dbReference type="KEGG" id="bmj:BMULJ_04555"/>